<dbReference type="Proteomes" id="UP000265520">
    <property type="component" value="Unassembled WGS sequence"/>
</dbReference>
<evidence type="ECO:0000313" key="1">
    <source>
        <dbReference type="EMBL" id="MCI57323.1"/>
    </source>
</evidence>
<keyword evidence="2" id="KW-1185">Reference proteome</keyword>
<feature type="non-terminal residue" evidence="1">
    <location>
        <position position="1"/>
    </location>
</feature>
<reference evidence="1 2" key="1">
    <citation type="journal article" date="2018" name="Front. Plant Sci.">
        <title>Red Clover (Trifolium pratense) and Zigzag Clover (T. medium) - A Picture of Genomic Similarities and Differences.</title>
        <authorList>
            <person name="Dluhosova J."/>
            <person name="Istvanek J."/>
            <person name="Nedelnik J."/>
            <person name="Repkova J."/>
        </authorList>
    </citation>
    <scope>NUCLEOTIDE SEQUENCE [LARGE SCALE GENOMIC DNA]</scope>
    <source>
        <strain evidence="2">cv. 10/8</strain>
        <tissue evidence="1">Leaf</tissue>
    </source>
</reference>
<organism evidence="1 2">
    <name type="scientific">Trifolium medium</name>
    <dbReference type="NCBI Taxonomy" id="97028"/>
    <lineage>
        <taxon>Eukaryota</taxon>
        <taxon>Viridiplantae</taxon>
        <taxon>Streptophyta</taxon>
        <taxon>Embryophyta</taxon>
        <taxon>Tracheophyta</taxon>
        <taxon>Spermatophyta</taxon>
        <taxon>Magnoliopsida</taxon>
        <taxon>eudicotyledons</taxon>
        <taxon>Gunneridae</taxon>
        <taxon>Pentapetalae</taxon>
        <taxon>rosids</taxon>
        <taxon>fabids</taxon>
        <taxon>Fabales</taxon>
        <taxon>Fabaceae</taxon>
        <taxon>Papilionoideae</taxon>
        <taxon>50 kb inversion clade</taxon>
        <taxon>NPAAA clade</taxon>
        <taxon>Hologalegina</taxon>
        <taxon>IRL clade</taxon>
        <taxon>Trifolieae</taxon>
        <taxon>Trifolium</taxon>
    </lineage>
</organism>
<comment type="caution">
    <text evidence="1">The sequence shown here is derived from an EMBL/GenBank/DDBJ whole genome shotgun (WGS) entry which is preliminary data.</text>
</comment>
<sequence length="65" mass="7183">KWVYPEEHVSEFIGARGMGEAWCLIRAGSLAHRTEHDHLLVIPSKSGFGPARGLVQNRSPPSRCS</sequence>
<dbReference type="AlphaFoldDB" id="A0A392T876"/>
<protein>
    <submittedName>
        <fullName evidence="1">Uncharacterized protein</fullName>
    </submittedName>
</protein>
<name>A0A392T876_9FABA</name>
<accession>A0A392T876</accession>
<dbReference type="EMBL" id="LXQA010527007">
    <property type="protein sequence ID" value="MCI57323.1"/>
    <property type="molecule type" value="Genomic_DNA"/>
</dbReference>
<evidence type="ECO:0000313" key="2">
    <source>
        <dbReference type="Proteomes" id="UP000265520"/>
    </source>
</evidence>
<proteinExistence type="predicted"/>